<gene>
    <name evidence="2" type="ORF">EL26_11150</name>
</gene>
<dbReference type="AlphaFoldDB" id="A0A074LRY8"/>
<comment type="caution">
    <text evidence="2">The sequence shown here is derived from an EMBL/GenBank/DDBJ whole genome shotgun (WGS) entry which is preliminary data.</text>
</comment>
<sequence length="139" mass="15343">MKGGELMSNQWRSQARQMMGQPIVVRQQDGQVTQGILRKVDDRGLHVQPMGGARFASVMKQKANGAITQAVANEKDAPETEQVFFAAWFLILYALIAGLWAWGAYPGYGYGRGYGYGGYGGYGYGPGYGAGYRRRGLYW</sequence>
<accession>A0A074LRY8</accession>
<dbReference type="Proteomes" id="UP000027931">
    <property type="component" value="Unassembled WGS sequence"/>
</dbReference>
<feature type="transmembrane region" description="Helical" evidence="1">
    <location>
        <begin position="83"/>
        <end position="102"/>
    </location>
</feature>
<name>A0A074LRY8_9BACL</name>
<evidence type="ECO:0000256" key="1">
    <source>
        <dbReference type="SAM" id="Phobius"/>
    </source>
</evidence>
<organism evidence="2 3">
    <name type="scientific">Tumebacillus flagellatus</name>
    <dbReference type="NCBI Taxonomy" id="1157490"/>
    <lineage>
        <taxon>Bacteria</taxon>
        <taxon>Bacillati</taxon>
        <taxon>Bacillota</taxon>
        <taxon>Bacilli</taxon>
        <taxon>Bacillales</taxon>
        <taxon>Alicyclobacillaceae</taxon>
        <taxon>Tumebacillus</taxon>
    </lineage>
</organism>
<keyword evidence="1" id="KW-1133">Transmembrane helix</keyword>
<keyword evidence="1" id="KW-0812">Transmembrane</keyword>
<dbReference type="EMBL" id="JMIR01000013">
    <property type="protein sequence ID" value="KEO83240.1"/>
    <property type="molecule type" value="Genomic_DNA"/>
</dbReference>
<dbReference type="STRING" id="1157490.EL26_11150"/>
<keyword evidence="1" id="KW-0472">Membrane</keyword>
<reference evidence="2 3" key="1">
    <citation type="journal article" date="2013" name="Int. J. Syst. Evol. Microbiol.">
        <title>Tumebacillus flagellatus sp. nov., an alpha-amylase/pullulanase-producing bacterium isolated from cassava wastewater.</title>
        <authorList>
            <person name="Wang Q."/>
            <person name="Xie N."/>
            <person name="Qin Y."/>
            <person name="Shen N."/>
            <person name="Zhu J."/>
            <person name="Mi H."/>
            <person name="Huang R."/>
        </authorList>
    </citation>
    <scope>NUCLEOTIDE SEQUENCE [LARGE SCALE GENOMIC DNA]</scope>
    <source>
        <strain evidence="2 3">GST4</strain>
    </source>
</reference>
<proteinExistence type="predicted"/>
<protein>
    <submittedName>
        <fullName evidence="2">Uncharacterized protein</fullName>
    </submittedName>
</protein>
<keyword evidence="3" id="KW-1185">Reference proteome</keyword>
<evidence type="ECO:0000313" key="2">
    <source>
        <dbReference type="EMBL" id="KEO83240.1"/>
    </source>
</evidence>
<evidence type="ECO:0000313" key="3">
    <source>
        <dbReference type="Proteomes" id="UP000027931"/>
    </source>
</evidence>